<dbReference type="GO" id="GO:0000270">
    <property type="term" value="P:peptidoglycan metabolic process"/>
    <property type="evidence" value="ECO:0007669"/>
    <property type="project" value="TreeGrafter"/>
</dbReference>
<dbReference type="AlphaFoldDB" id="A0A160MZK0"/>
<keyword evidence="1" id="KW-1133">Transmembrane helix</keyword>
<sequence length="276" mass="29792">MSLGVLGILLVLGLVLAWRGARRTGVAVLLLALGTLWGVGYRPVPQRMLDGLQDGLSTQVSGTWAPRNAIILLGAGTTRVPDGTVEPSFYAFGRIARAAVVYQQCHASGNDCKLLVSGGDAVHSGRAEALVYSDLLAAMGVPRSDLMLESHSRSTWQNAQFSRPLLAAYHPQKLVLVTSGMHMRRALLYFGHFGMHPEPVRADLLRARKGWLPSSWNAMVFDLALHEYLGQLQFRYYNLTGKNPPPLPPLSLAPLPAAATTVAPARASSVPLPVQE</sequence>
<feature type="transmembrane region" description="Helical" evidence="1">
    <location>
        <begin position="27"/>
        <end position="44"/>
    </location>
</feature>
<dbReference type="GO" id="GO:0043164">
    <property type="term" value="P:Gram-negative-bacterium-type cell wall biogenesis"/>
    <property type="evidence" value="ECO:0007669"/>
    <property type="project" value="TreeGrafter"/>
</dbReference>
<evidence type="ECO:0000256" key="1">
    <source>
        <dbReference type="SAM" id="Phobius"/>
    </source>
</evidence>
<dbReference type="CDD" id="cd06259">
    <property type="entry name" value="YdcF-like"/>
    <property type="match status" value="1"/>
</dbReference>
<name>A0A160MZK0_9GAMM</name>
<protein>
    <recommendedName>
        <fullName evidence="2">DUF218 domain-containing protein</fullName>
    </recommendedName>
</protein>
<dbReference type="InterPro" id="IPR003848">
    <property type="entry name" value="DUF218"/>
</dbReference>
<dbReference type="EMBL" id="CP014841">
    <property type="protein sequence ID" value="AND68318.1"/>
    <property type="molecule type" value="Genomic_DNA"/>
</dbReference>
<dbReference type="KEGG" id="dtx:ATSB10_08640"/>
<dbReference type="InterPro" id="IPR014729">
    <property type="entry name" value="Rossmann-like_a/b/a_fold"/>
</dbReference>
<dbReference type="PANTHER" id="PTHR30336">
    <property type="entry name" value="INNER MEMBRANE PROTEIN, PROBABLE PERMEASE"/>
    <property type="match status" value="1"/>
</dbReference>
<reference evidence="3 4" key="1">
    <citation type="submission" date="2016-02" db="EMBL/GenBank/DDBJ databases">
        <title>Complete genome sequencing and analysis of ATSB10, Dyella thiooxydans isolated from rhizosphere soil of sunflower (Helianthus annuus L.).</title>
        <authorList>
            <person name="Lee Y."/>
            <person name="Hwangbo K."/>
            <person name="Chung H."/>
            <person name="Yoo J."/>
            <person name="Kim K.Y."/>
            <person name="Sa T.M."/>
            <person name="Um Y."/>
            <person name="Madhaiyan M."/>
        </authorList>
    </citation>
    <scope>NUCLEOTIDE SEQUENCE [LARGE SCALE GENOMIC DNA]</scope>
    <source>
        <strain evidence="3 4">ATSB10</strain>
    </source>
</reference>
<keyword evidence="1" id="KW-0812">Transmembrane</keyword>
<dbReference type="Pfam" id="PF02698">
    <property type="entry name" value="DUF218"/>
    <property type="match status" value="1"/>
</dbReference>
<gene>
    <name evidence="3" type="ORF">ATSB10_08640</name>
</gene>
<keyword evidence="4" id="KW-1185">Reference proteome</keyword>
<evidence type="ECO:0000259" key="2">
    <source>
        <dbReference type="Pfam" id="PF02698"/>
    </source>
</evidence>
<dbReference type="PANTHER" id="PTHR30336:SF4">
    <property type="entry name" value="ENVELOPE BIOGENESIS FACTOR ELYC"/>
    <property type="match status" value="1"/>
</dbReference>
<dbReference type="Gene3D" id="3.40.50.620">
    <property type="entry name" value="HUPs"/>
    <property type="match status" value="1"/>
</dbReference>
<dbReference type="RefSeq" id="WP_063670737.1">
    <property type="nucleotide sequence ID" value="NZ_CP014841.1"/>
</dbReference>
<dbReference type="PATRIC" id="fig|445710.3.peg.861"/>
<dbReference type="Proteomes" id="UP000077255">
    <property type="component" value="Chromosome"/>
</dbReference>
<feature type="domain" description="DUF218" evidence="2">
    <location>
        <begin position="69"/>
        <end position="230"/>
    </location>
</feature>
<evidence type="ECO:0000313" key="3">
    <source>
        <dbReference type="EMBL" id="AND68318.1"/>
    </source>
</evidence>
<proteinExistence type="predicted"/>
<dbReference type="InterPro" id="IPR051599">
    <property type="entry name" value="Cell_Envelope_Assoc"/>
</dbReference>
<dbReference type="OrthoDB" id="9809813at2"/>
<evidence type="ECO:0000313" key="4">
    <source>
        <dbReference type="Proteomes" id="UP000077255"/>
    </source>
</evidence>
<dbReference type="GO" id="GO:0005886">
    <property type="term" value="C:plasma membrane"/>
    <property type="evidence" value="ECO:0007669"/>
    <property type="project" value="TreeGrafter"/>
</dbReference>
<accession>A0A160MZK0</accession>
<organism evidence="3 4">
    <name type="scientific">Dyella thiooxydans</name>
    <dbReference type="NCBI Taxonomy" id="445710"/>
    <lineage>
        <taxon>Bacteria</taxon>
        <taxon>Pseudomonadati</taxon>
        <taxon>Pseudomonadota</taxon>
        <taxon>Gammaproteobacteria</taxon>
        <taxon>Lysobacterales</taxon>
        <taxon>Rhodanobacteraceae</taxon>
        <taxon>Dyella</taxon>
    </lineage>
</organism>
<keyword evidence="1" id="KW-0472">Membrane</keyword>